<protein>
    <submittedName>
        <fullName evidence="1">Uncharacterized protein</fullName>
    </submittedName>
</protein>
<dbReference type="EMBL" id="JASBWR010000018">
    <property type="protein sequence ID" value="KAJ9109410.1"/>
    <property type="molecule type" value="Genomic_DNA"/>
</dbReference>
<reference evidence="1" key="1">
    <citation type="submission" date="2023-04" db="EMBL/GenBank/DDBJ databases">
        <title>Draft Genome sequencing of Naganishia species isolated from polar environments using Oxford Nanopore Technology.</title>
        <authorList>
            <person name="Leo P."/>
            <person name="Venkateswaran K."/>
        </authorList>
    </citation>
    <scope>NUCLEOTIDE SEQUENCE</scope>
    <source>
        <strain evidence="1">MNA-CCFEE 5261</strain>
    </source>
</reference>
<comment type="caution">
    <text evidence="1">The sequence shown here is derived from an EMBL/GenBank/DDBJ whole genome shotgun (WGS) entry which is preliminary data.</text>
</comment>
<organism evidence="1 2">
    <name type="scientific">Naganishia cerealis</name>
    <dbReference type="NCBI Taxonomy" id="610337"/>
    <lineage>
        <taxon>Eukaryota</taxon>
        <taxon>Fungi</taxon>
        <taxon>Dikarya</taxon>
        <taxon>Basidiomycota</taxon>
        <taxon>Agaricomycotina</taxon>
        <taxon>Tremellomycetes</taxon>
        <taxon>Filobasidiales</taxon>
        <taxon>Filobasidiaceae</taxon>
        <taxon>Naganishia</taxon>
    </lineage>
</organism>
<evidence type="ECO:0000313" key="1">
    <source>
        <dbReference type="EMBL" id="KAJ9109410.1"/>
    </source>
</evidence>
<evidence type="ECO:0000313" key="2">
    <source>
        <dbReference type="Proteomes" id="UP001241377"/>
    </source>
</evidence>
<sequence>MKLSTVASVSSIFVASAHAANSEQVAFLTALVEDFKDHKGDYLKFYQTASDVPGVLTSLVKQVGTYKDDSYTTLLDDSAINVGSLSSFATNLPWYTRIASEVGISDADSGSKSSKAESSSASKTSSESSSTSGGAGKMALPVGAIVGAAAVALM</sequence>
<proteinExistence type="predicted"/>
<dbReference type="Proteomes" id="UP001241377">
    <property type="component" value="Unassembled WGS sequence"/>
</dbReference>
<keyword evidence="2" id="KW-1185">Reference proteome</keyword>
<name>A0ACC2WE44_9TREE</name>
<gene>
    <name evidence="1" type="ORF">QFC19_002162</name>
</gene>
<accession>A0ACC2WE44</accession>